<dbReference type="Proteomes" id="UP001600888">
    <property type="component" value="Unassembled WGS sequence"/>
</dbReference>
<protein>
    <submittedName>
        <fullName evidence="1">Uncharacterized protein</fullName>
    </submittedName>
</protein>
<dbReference type="InterPro" id="IPR012338">
    <property type="entry name" value="Beta-lactam/transpept-like"/>
</dbReference>
<dbReference type="SUPFAM" id="SSF56601">
    <property type="entry name" value="beta-lactamase/transpeptidase-like"/>
    <property type="match status" value="1"/>
</dbReference>
<proteinExistence type="predicted"/>
<evidence type="ECO:0000313" key="1">
    <source>
        <dbReference type="EMBL" id="KAL2282362.1"/>
    </source>
</evidence>
<gene>
    <name evidence="1" type="ORF">FJTKL_10970</name>
</gene>
<comment type="caution">
    <text evidence="1">The sequence shown here is derived from an EMBL/GenBank/DDBJ whole genome shotgun (WGS) entry which is preliminary data.</text>
</comment>
<accession>A0ABR4EIU9</accession>
<dbReference type="EMBL" id="JBAWTH010000050">
    <property type="protein sequence ID" value="KAL2282362.1"/>
    <property type="molecule type" value="Genomic_DNA"/>
</dbReference>
<keyword evidence="2" id="KW-1185">Reference proteome</keyword>
<dbReference type="Gene3D" id="3.40.710.10">
    <property type="entry name" value="DD-peptidase/beta-lactamase superfamily"/>
    <property type="match status" value="1"/>
</dbReference>
<sequence>MDFDPGTDTFYSDYGTMPLSYLVTNTTGMPYLENPKEHVLDGLYVQLYETAAEKHAEYRIVQESTFTGYDPTAPGTTNLVPSTYGGDGAMNSFSLAASASTITRLIGRHAVLETGRRAACVQRDRSLAEARTFASSAQLEANWVLNLDTYEFISDADFDDLRFFKLTRVFTDHPVVAT</sequence>
<evidence type="ECO:0000313" key="2">
    <source>
        <dbReference type="Proteomes" id="UP001600888"/>
    </source>
</evidence>
<name>A0ABR4EIU9_9PEZI</name>
<organism evidence="1 2">
    <name type="scientific">Diaporthe vaccinii</name>
    <dbReference type="NCBI Taxonomy" id="105482"/>
    <lineage>
        <taxon>Eukaryota</taxon>
        <taxon>Fungi</taxon>
        <taxon>Dikarya</taxon>
        <taxon>Ascomycota</taxon>
        <taxon>Pezizomycotina</taxon>
        <taxon>Sordariomycetes</taxon>
        <taxon>Sordariomycetidae</taxon>
        <taxon>Diaporthales</taxon>
        <taxon>Diaporthaceae</taxon>
        <taxon>Diaporthe</taxon>
        <taxon>Diaporthe eres species complex</taxon>
    </lineage>
</organism>
<reference evidence="1 2" key="1">
    <citation type="submission" date="2024-03" db="EMBL/GenBank/DDBJ databases">
        <title>A high-quality draft genome sequence of Diaporthe vaccinii, a causative agent of upright dieback and viscid rot disease in cranberry plants.</title>
        <authorList>
            <person name="Sarrasin M."/>
            <person name="Lang B.F."/>
            <person name="Burger G."/>
        </authorList>
    </citation>
    <scope>NUCLEOTIDE SEQUENCE [LARGE SCALE GENOMIC DNA]</scope>
    <source>
        <strain evidence="1 2">IS7</strain>
    </source>
</reference>